<dbReference type="SUPFAM" id="SSF55124">
    <property type="entry name" value="Nitrite/Sulfite reductase N-terminal domain-like"/>
    <property type="match status" value="2"/>
</dbReference>
<dbReference type="Proteomes" id="UP000475117">
    <property type="component" value="Chromosome"/>
</dbReference>
<dbReference type="EC" id="1.8.1.2" evidence="15"/>
<evidence type="ECO:0000256" key="1">
    <source>
        <dbReference type="ARBA" id="ARBA00004774"/>
    </source>
</evidence>
<evidence type="ECO:0000256" key="10">
    <source>
        <dbReference type="ARBA" id="ARBA00023014"/>
    </source>
</evidence>
<proteinExistence type="inferred from homology"/>
<comment type="function">
    <text evidence="13 15">Component of the sulfite reductase complex that catalyzes the 6-electron reduction of sulfite to sulfide. This is one of several activities required for the biosynthesis of L-cysteine from sulfate.</text>
</comment>
<dbReference type="PROSITE" id="PS00365">
    <property type="entry name" value="NIR_SIR"/>
    <property type="match status" value="1"/>
</dbReference>
<dbReference type="RefSeq" id="WP_164362960.1">
    <property type="nucleotide sequence ID" value="NZ_CP066776.1"/>
</dbReference>
<dbReference type="Pfam" id="PF01077">
    <property type="entry name" value="NIR_SIR"/>
    <property type="match status" value="1"/>
</dbReference>
<dbReference type="InterPro" id="IPR045169">
    <property type="entry name" value="NO2/SO3_Rdtase_4Fe4S_prot"/>
</dbReference>
<dbReference type="InterPro" id="IPR011786">
    <property type="entry name" value="CysI"/>
</dbReference>
<feature type="domain" description="Nitrite/Sulfite reductase ferredoxin-like" evidence="17">
    <location>
        <begin position="80"/>
        <end position="140"/>
    </location>
</feature>
<evidence type="ECO:0000259" key="17">
    <source>
        <dbReference type="Pfam" id="PF03460"/>
    </source>
</evidence>
<feature type="binding site" evidence="15">
    <location>
        <position position="503"/>
    </location>
    <ligand>
        <name>[4Fe-4S] cluster</name>
        <dbReference type="ChEBI" id="CHEBI:49883"/>
    </ligand>
</feature>
<evidence type="ECO:0000256" key="5">
    <source>
        <dbReference type="ARBA" id="ARBA00022617"/>
    </source>
</evidence>
<dbReference type="InterPro" id="IPR045854">
    <property type="entry name" value="NO2/SO3_Rdtase_4Fe4S_sf"/>
</dbReference>
<keyword evidence="3 15" id="KW-0004">4Fe-4S</keyword>
<keyword evidence="9 15" id="KW-0408">Iron</keyword>
<keyword evidence="5 15" id="KW-0349">Heme</keyword>
<feature type="binding site" evidence="15">
    <location>
        <position position="499"/>
    </location>
    <ligand>
        <name>[4Fe-4S] cluster</name>
        <dbReference type="ChEBI" id="CHEBI:49883"/>
    </ligand>
</feature>
<name>A0A6B3L6H4_9BACT</name>
<dbReference type="Gene3D" id="3.30.413.10">
    <property type="entry name" value="Sulfite Reductase Hemoprotein, domain 1"/>
    <property type="match status" value="2"/>
</dbReference>
<protein>
    <recommendedName>
        <fullName evidence="15">Sulfite reductase [NADPH] hemoprotein beta-component</fullName>
        <shortName evidence="15">SiR-HP</shortName>
        <shortName evidence="15">SiRHP</shortName>
        <ecNumber evidence="15">1.8.1.2</ecNumber>
    </recommendedName>
</protein>
<keyword evidence="7 15" id="KW-0521">NADP</keyword>
<dbReference type="InterPro" id="IPR036136">
    <property type="entry name" value="Nit/Sulf_reduc_fer-like_dom_sf"/>
</dbReference>
<dbReference type="GO" id="GO:0050661">
    <property type="term" value="F:NADP binding"/>
    <property type="evidence" value="ECO:0007669"/>
    <property type="project" value="InterPro"/>
</dbReference>
<dbReference type="AlphaFoldDB" id="A0A6B3L6H4"/>
<evidence type="ECO:0000256" key="3">
    <source>
        <dbReference type="ARBA" id="ARBA00022485"/>
    </source>
</evidence>
<keyword evidence="4 15" id="KW-0028">Amino-acid biosynthesis</keyword>
<dbReference type="KEGG" id="soa:G3M56_006335"/>
<evidence type="ECO:0000256" key="4">
    <source>
        <dbReference type="ARBA" id="ARBA00022605"/>
    </source>
</evidence>
<dbReference type="GO" id="GO:0046872">
    <property type="term" value="F:metal ion binding"/>
    <property type="evidence" value="ECO:0007669"/>
    <property type="project" value="UniProtKB-KW"/>
</dbReference>
<comment type="cofactor">
    <cofactor evidence="15">
        <name>siroheme</name>
        <dbReference type="ChEBI" id="CHEBI:60052"/>
    </cofactor>
    <text evidence="15">Binds 1 siroheme per subunit.</text>
</comment>
<evidence type="ECO:0000256" key="7">
    <source>
        <dbReference type="ARBA" id="ARBA00022857"/>
    </source>
</evidence>
<dbReference type="PRINTS" id="PR00397">
    <property type="entry name" value="SIROHAEM"/>
</dbReference>
<comment type="catalytic activity">
    <reaction evidence="12 15">
        <text>hydrogen sulfide + 3 NADP(+) + 3 H2O = sulfite + 3 NADPH + 4 H(+)</text>
        <dbReference type="Rhea" id="RHEA:13801"/>
        <dbReference type="ChEBI" id="CHEBI:15377"/>
        <dbReference type="ChEBI" id="CHEBI:15378"/>
        <dbReference type="ChEBI" id="CHEBI:17359"/>
        <dbReference type="ChEBI" id="CHEBI:29919"/>
        <dbReference type="ChEBI" id="CHEBI:57783"/>
        <dbReference type="ChEBI" id="CHEBI:58349"/>
        <dbReference type="EC" id="1.8.1.2"/>
    </reaction>
</comment>
<evidence type="ECO:0000259" key="16">
    <source>
        <dbReference type="Pfam" id="PF01077"/>
    </source>
</evidence>
<dbReference type="GO" id="GO:0000103">
    <property type="term" value="P:sulfate assimilation"/>
    <property type="evidence" value="ECO:0007669"/>
    <property type="project" value="UniProtKB-UniRule"/>
</dbReference>
<organism evidence="18 19">
    <name type="scientific">Sulfuriroseicoccus oceanibius</name>
    <dbReference type="NCBI Taxonomy" id="2707525"/>
    <lineage>
        <taxon>Bacteria</taxon>
        <taxon>Pseudomonadati</taxon>
        <taxon>Verrucomicrobiota</taxon>
        <taxon>Verrucomicrobiia</taxon>
        <taxon>Verrucomicrobiales</taxon>
        <taxon>Verrucomicrobiaceae</taxon>
        <taxon>Sulfuriroseicoccus</taxon>
    </lineage>
</organism>
<feature type="domain" description="Nitrite/Sulfite reductase ferredoxin-like" evidence="17">
    <location>
        <begin position="369"/>
        <end position="436"/>
    </location>
</feature>
<feature type="domain" description="Nitrite/sulphite reductase 4Fe-4S" evidence="16">
    <location>
        <begin position="180"/>
        <end position="348"/>
    </location>
</feature>
<feature type="binding site" evidence="15">
    <location>
        <position position="460"/>
    </location>
    <ligand>
        <name>[4Fe-4S] cluster</name>
        <dbReference type="ChEBI" id="CHEBI:49883"/>
    </ligand>
</feature>
<dbReference type="GO" id="GO:0004783">
    <property type="term" value="F:sulfite reductase (NADPH) activity"/>
    <property type="evidence" value="ECO:0007669"/>
    <property type="project" value="UniProtKB-UniRule"/>
</dbReference>
<comment type="pathway">
    <text evidence="1 15">Sulfur metabolism; hydrogen sulfide biosynthesis; hydrogen sulfide from sulfite (NADPH route): step 1/1.</text>
</comment>
<evidence type="ECO:0000256" key="15">
    <source>
        <dbReference type="HAMAP-Rule" id="MF_01540"/>
    </source>
</evidence>
<keyword evidence="19" id="KW-1185">Reference proteome</keyword>
<dbReference type="PANTHER" id="PTHR11493">
    <property type="entry name" value="SULFITE REDUCTASE [NADPH] SUBUNIT BETA-RELATED"/>
    <property type="match status" value="1"/>
</dbReference>
<feature type="binding site" evidence="15">
    <location>
        <position position="454"/>
    </location>
    <ligand>
        <name>[4Fe-4S] cluster</name>
        <dbReference type="ChEBI" id="CHEBI:49883"/>
    </ligand>
</feature>
<dbReference type="NCBIfam" id="TIGR02041">
    <property type="entry name" value="CysI"/>
    <property type="match status" value="1"/>
</dbReference>
<dbReference type="GO" id="GO:0051539">
    <property type="term" value="F:4 iron, 4 sulfur cluster binding"/>
    <property type="evidence" value="ECO:0007669"/>
    <property type="project" value="UniProtKB-KW"/>
</dbReference>
<dbReference type="InterPro" id="IPR005117">
    <property type="entry name" value="NiRdtase/SiRdtase_haem-b_fer"/>
</dbReference>
<reference evidence="18 19" key="1">
    <citation type="submission" date="2020-12" db="EMBL/GenBank/DDBJ databases">
        <title>Sulforoseuscoccus oceanibium gen. nov., sp. nov., a representative of the phylum Verrucomicrobia with special cytoplasmic membrane, and proposal of Sulforoseuscoccusaceae fam. nov.</title>
        <authorList>
            <person name="Xi F."/>
        </authorList>
    </citation>
    <scope>NUCLEOTIDE SEQUENCE [LARGE SCALE GENOMIC DNA]</scope>
    <source>
        <strain evidence="18 19">T37</strain>
    </source>
</reference>
<dbReference type="EMBL" id="CP066776">
    <property type="protein sequence ID" value="QQL46195.1"/>
    <property type="molecule type" value="Genomic_DNA"/>
</dbReference>
<dbReference type="GO" id="GO:0070814">
    <property type="term" value="P:hydrogen sulfide biosynthetic process"/>
    <property type="evidence" value="ECO:0007669"/>
    <property type="project" value="UniProtKB-UniRule"/>
</dbReference>
<comment type="subunit">
    <text evidence="14 15">Alpha(8)-beta(8). The alpha component is a flavoprotein, the beta component is a hemoprotein.</text>
</comment>
<keyword evidence="11 15" id="KW-0198">Cysteine biosynthesis</keyword>
<dbReference type="FunFam" id="3.30.413.10:FF:000004">
    <property type="entry name" value="Sulfite reductase [NADPH] hemoprotein beta-component"/>
    <property type="match status" value="1"/>
</dbReference>
<keyword evidence="6 15" id="KW-0479">Metal-binding</keyword>
<feature type="binding site" description="axial binding residue" evidence="15">
    <location>
        <position position="503"/>
    </location>
    <ligand>
        <name>siroheme</name>
        <dbReference type="ChEBI" id="CHEBI:60052"/>
    </ligand>
    <ligandPart>
        <name>Fe</name>
        <dbReference type="ChEBI" id="CHEBI:18248"/>
    </ligandPart>
</feature>
<evidence type="ECO:0000256" key="11">
    <source>
        <dbReference type="ARBA" id="ARBA00023192"/>
    </source>
</evidence>
<dbReference type="HAMAP" id="MF_01540">
    <property type="entry name" value="CysI"/>
    <property type="match status" value="1"/>
</dbReference>
<keyword evidence="8 15" id="KW-0560">Oxidoreductase</keyword>
<dbReference type="GO" id="GO:0009337">
    <property type="term" value="C:sulfite reductase complex (NADPH)"/>
    <property type="evidence" value="ECO:0007669"/>
    <property type="project" value="InterPro"/>
</dbReference>
<dbReference type="InterPro" id="IPR006067">
    <property type="entry name" value="NO2/SO3_Rdtase_4Fe4S_dom"/>
</dbReference>
<keyword evidence="10 15" id="KW-0411">Iron-sulfur</keyword>
<evidence type="ECO:0000256" key="13">
    <source>
        <dbReference type="ARBA" id="ARBA00057160"/>
    </source>
</evidence>
<sequence length="598" mass="66772">MATATQNEDHTRSAPVENLSKNEPLKVGSNYLKGTLIESLANASTGSISADEGQLLKFHGSYMQDDRDLRKNRRAHKLEPAYSFMIRVRVPGGVTTPEQWLAMDEISDTYANGTIKLTTRQAYQFHGVIKSNLKQTIEDINLSLLDTIAACGDVNRNVMCNPNPYQSKHHAAVLELSKQISDHLTPKTPAYHEIWLSDEAGEKFKVTQEPEPIIGDSGDEVEPIYGKTYLPRKFKIVVAVPPSNDVDIYAHDLGFIAIIEDDKLVGYNVTVGGGMGSTHGNTDTFPRLAEVLGFCTPEQAVAVAEAVVSVQRDFGDRKVRAHARLKYTIEDRGLDWFRDQVEQRLGYKLGEEREFAFEDNGDRYGWVEDEDGNWHHTLFVQGGRVLDKGDFRLRTALREIAKVHTGDFRLTANQNLQIARVTPEKKSEIEALLKEYQIDATFERTALRLNSMACVALPTCGLALAEAERYLPDLISQIDDVVEEAGLAEDAITIRMTGCPNGCARPFLAEIGFVGRGPGRYNLYLGGGFSGNRLNKLYRQDIKDSEIVDTLRPIILDYAQNRNEGERFGDFVIRKDYITATVQGSDFHANLRPDVVAK</sequence>
<dbReference type="NCBIfam" id="NF010029">
    <property type="entry name" value="PRK13504.1"/>
    <property type="match status" value="1"/>
</dbReference>
<accession>A0A6B3L6H4</accession>
<evidence type="ECO:0000256" key="8">
    <source>
        <dbReference type="ARBA" id="ARBA00023002"/>
    </source>
</evidence>
<dbReference type="PANTHER" id="PTHR11493:SF47">
    <property type="entry name" value="SULFITE REDUCTASE [NADPH] SUBUNIT BETA"/>
    <property type="match status" value="1"/>
</dbReference>
<evidence type="ECO:0000313" key="19">
    <source>
        <dbReference type="Proteomes" id="UP000475117"/>
    </source>
</evidence>
<dbReference type="InterPro" id="IPR006066">
    <property type="entry name" value="NO2/SO3_Rdtase_FeS/sirohaem_BS"/>
</dbReference>
<comment type="cofactor">
    <cofactor evidence="15">
        <name>[4Fe-4S] cluster</name>
        <dbReference type="ChEBI" id="CHEBI:49883"/>
    </cofactor>
    <text evidence="15">Binds 1 [4Fe-4S] cluster per subunit.</text>
</comment>
<evidence type="ECO:0000256" key="2">
    <source>
        <dbReference type="ARBA" id="ARBA00010429"/>
    </source>
</evidence>
<dbReference type="SUPFAM" id="SSF56014">
    <property type="entry name" value="Nitrite and sulphite reductase 4Fe-4S domain-like"/>
    <property type="match status" value="2"/>
</dbReference>
<dbReference type="GO" id="GO:0019344">
    <property type="term" value="P:cysteine biosynthetic process"/>
    <property type="evidence" value="ECO:0007669"/>
    <property type="project" value="UniProtKB-KW"/>
</dbReference>
<evidence type="ECO:0000256" key="9">
    <source>
        <dbReference type="ARBA" id="ARBA00023004"/>
    </source>
</evidence>
<evidence type="ECO:0000256" key="14">
    <source>
        <dbReference type="ARBA" id="ARBA00062253"/>
    </source>
</evidence>
<evidence type="ECO:0000313" key="18">
    <source>
        <dbReference type="EMBL" id="QQL46195.1"/>
    </source>
</evidence>
<dbReference type="GO" id="GO:0050311">
    <property type="term" value="F:sulfite reductase (ferredoxin) activity"/>
    <property type="evidence" value="ECO:0007669"/>
    <property type="project" value="TreeGrafter"/>
</dbReference>
<dbReference type="Pfam" id="PF03460">
    <property type="entry name" value="NIR_SIR_ferr"/>
    <property type="match status" value="2"/>
</dbReference>
<dbReference type="UniPathway" id="UPA00140">
    <property type="reaction ID" value="UER00207"/>
</dbReference>
<dbReference type="FunFam" id="3.30.413.10:FF:000003">
    <property type="entry name" value="Sulfite reductase [NADPH] hemoprotein beta-component"/>
    <property type="match status" value="1"/>
</dbReference>
<gene>
    <name evidence="15" type="primary">cysI</name>
    <name evidence="18" type="ORF">G3M56_006335</name>
</gene>
<dbReference type="GO" id="GO:0020037">
    <property type="term" value="F:heme binding"/>
    <property type="evidence" value="ECO:0007669"/>
    <property type="project" value="InterPro"/>
</dbReference>
<comment type="similarity">
    <text evidence="2 15">Belongs to the nitrite and sulfite reductase 4Fe-4S domain family.</text>
</comment>
<evidence type="ECO:0000256" key="6">
    <source>
        <dbReference type="ARBA" id="ARBA00022723"/>
    </source>
</evidence>
<evidence type="ECO:0000256" key="12">
    <source>
        <dbReference type="ARBA" id="ARBA00052219"/>
    </source>
</evidence>